<dbReference type="KEGG" id="ssan:NX02_01605"/>
<dbReference type="InterPro" id="IPR032854">
    <property type="entry name" value="ALKBH3"/>
</dbReference>
<dbReference type="EMBL" id="CP006644">
    <property type="protein sequence ID" value="AHE52083.1"/>
    <property type="molecule type" value="Genomic_DNA"/>
</dbReference>
<keyword evidence="3" id="KW-1185">Reference proteome</keyword>
<dbReference type="PROSITE" id="PS51471">
    <property type="entry name" value="FE2OG_OXY"/>
    <property type="match status" value="1"/>
</dbReference>
<dbReference type="GO" id="GO:0006307">
    <property type="term" value="P:DNA alkylation repair"/>
    <property type="evidence" value="ECO:0007669"/>
    <property type="project" value="InterPro"/>
</dbReference>
<dbReference type="SUPFAM" id="SSF51197">
    <property type="entry name" value="Clavaminate synthase-like"/>
    <property type="match status" value="1"/>
</dbReference>
<proteinExistence type="predicted"/>
<accession>W0A6Y9</accession>
<dbReference type="AlphaFoldDB" id="W0A6Y9"/>
<organism evidence="2 3">
    <name type="scientific">Sphingomonas sanxanigenens DSM 19645 = NX02</name>
    <dbReference type="NCBI Taxonomy" id="1123269"/>
    <lineage>
        <taxon>Bacteria</taxon>
        <taxon>Pseudomonadati</taxon>
        <taxon>Pseudomonadota</taxon>
        <taxon>Alphaproteobacteria</taxon>
        <taxon>Sphingomonadales</taxon>
        <taxon>Sphingomonadaceae</taxon>
        <taxon>Sphingomonas</taxon>
    </lineage>
</organism>
<evidence type="ECO:0000313" key="3">
    <source>
        <dbReference type="Proteomes" id="UP000018851"/>
    </source>
</evidence>
<dbReference type="InterPro" id="IPR005123">
    <property type="entry name" value="Oxoglu/Fe-dep_dioxygenase_dom"/>
</dbReference>
<dbReference type="Pfam" id="PF13532">
    <property type="entry name" value="2OG-FeII_Oxy_2"/>
    <property type="match status" value="1"/>
</dbReference>
<dbReference type="Gene3D" id="2.60.120.590">
    <property type="entry name" value="Alpha-ketoglutarate-dependent dioxygenase AlkB-like"/>
    <property type="match status" value="1"/>
</dbReference>
<protein>
    <recommendedName>
        <fullName evidence="1">Fe2OG dioxygenase domain-containing protein</fullName>
    </recommendedName>
</protein>
<evidence type="ECO:0000313" key="2">
    <source>
        <dbReference type="EMBL" id="AHE52083.1"/>
    </source>
</evidence>
<dbReference type="GO" id="GO:0051213">
    <property type="term" value="F:dioxygenase activity"/>
    <property type="evidence" value="ECO:0007669"/>
    <property type="project" value="InterPro"/>
</dbReference>
<sequence length="171" mass="18823">MTPPITLIGSFVSDTDRLFDDLMDSIEWDERMSSRRTASFGVAYNYSQMQYPSAPMPPPLEALCDKLRSELGFRPNNCLASHYVDGTSSMGFHSDDTAKLASGTGVGIVSLGANRHIIFRNKADSSIELSYELPAGSLLYMPGAMQREWLHAIPKTPSTGGRISLTFRLLI</sequence>
<dbReference type="PATRIC" id="fig|1123269.5.peg.325"/>
<feature type="domain" description="Fe2OG dioxygenase" evidence="1">
    <location>
        <begin position="74"/>
        <end position="171"/>
    </location>
</feature>
<dbReference type="PANTHER" id="PTHR31212:SF4">
    <property type="entry name" value="ALPHA-KETOGLUTARATE-DEPENDENT DIOXYGENASE ALKB HOMOLOG 3"/>
    <property type="match status" value="1"/>
</dbReference>
<dbReference type="OrthoDB" id="9796932at2"/>
<dbReference type="Proteomes" id="UP000018851">
    <property type="component" value="Chromosome"/>
</dbReference>
<dbReference type="STRING" id="1123269.NX02_01605"/>
<dbReference type="InterPro" id="IPR027450">
    <property type="entry name" value="AlkB-like"/>
</dbReference>
<reference evidence="2 3" key="1">
    <citation type="submission" date="2013-07" db="EMBL/GenBank/DDBJ databases">
        <title>Completed genome of Sphingomonas sanxanigenens NX02.</title>
        <authorList>
            <person name="Ma T."/>
            <person name="Huang H."/>
            <person name="Wu M."/>
            <person name="Li X."/>
            <person name="Li G."/>
        </authorList>
    </citation>
    <scope>NUCLEOTIDE SEQUENCE [LARGE SCALE GENOMIC DNA]</scope>
    <source>
        <strain evidence="2 3">NX02</strain>
    </source>
</reference>
<gene>
    <name evidence="2" type="ORF">NX02_01605</name>
</gene>
<dbReference type="InterPro" id="IPR037151">
    <property type="entry name" value="AlkB-like_sf"/>
</dbReference>
<dbReference type="eggNOG" id="COG3145">
    <property type="taxonomic scope" value="Bacteria"/>
</dbReference>
<dbReference type="HOGENOM" id="CLU_048788_5_2_5"/>
<dbReference type="PANTHER" id="PTHR31212">
    <property type="entry name" value="ALPHA-KETOGLUTARATE-DEPENDENT DIOXYGENASE ALKB HOMOLOG 3"/>
    <property type="match status" value="1"/>
</dbReference>
<evidence type="ECO:0000259" key="1">
    <source>
        <dbReference type="PROSITE" id="PS51471"/>
    </source>
</evidence>
<name>W0A6Y9_9SPHN</name>